<dbReference type="InterPro" id="IPR036388">
    <property type="entry name" value="WH-like_DNA-bd_sf"/>
</dbReference>
<dbReference type="SMART" id="SM00448">
    <property type="entry name" value="REC"/>
    <property type="match status" value="1"/>
</dbReference>
<evidence type="ECO:0000259" key="6">
    <source>
        <dbReference type="PROSITE" id="PS50110"/>
    </source>
</evidence>
<dbReference type="PROSITE" id="PS50043">
    <property type="entry name" value="HTH_LUXR_2"/>
    <property type="match status" value="1"/>
</dbReference>
<dbReference type="InterPro" id="IPR016032">
    <property type="entry name" value="Sig_transdc_resp-reg_C-effctor"/>
</dbReference>
<dbReference type="GO" id="GO:0006355">
    <property type="term" value="P:regulation of DNA-templated transcription"/>
    <property type="evidence" value="ECO:0007669"/>
    <property type="project" value="InterPro"/>
</dbReference>
<dbReference type="AlphaFoldDB" id="A0A7Z2S8E5"/>
<dbReference type="PROSITE" id="PS00622">
    <property type="entry name" value="HTH_LUXR_1"/>
    <property type="match status" value="1"/>
</dbReference>
<evidence type="ECO:0000313" key="7">
    <source>
        <dbReference type="EMBL" id="QHL89729.1"/>
    </source>
</evidence>
<evidence type="ECO:0000256" key="4">
    <source>
        <dbReference type="PROSITE-ProRule" id="PRU00169"/>
    </source>
</evidence>
<dbReference type="SUPFAM" id="SSF46894">
    <property type="entry name" value="C-terminal effector domain of the bipartite response regulators"/>
    <property type="match status" value="1"/>
</dbReference>
<reference evidence="7 8" key="1">
    <citation type="submission" date="2020-01" db="EMBL/GenBank/DDBJ databases">
        <title>Sphingomonas sp. C33 whole genome sequece.</title>
        <authorList>
            <person name="Park C."/>
        </authorList>
    </citation>
    <scope>NUCLEOTIDE SEQUENCE [LARGE SCALE GENOMIC DNA]</scope>
    <source>
        <strain evidence="7 8">C33</strain>
    </source>
</reference>
<dbReference type="InterPro" id="IPR001789">
    <property type="entry name" value="Sig_transdc_resp-reg_receiver"/>
</dbReference>
<keyword evidence="4" id="KW-0597">Phosphoprotein</keyword>
<evidence type="ECO:0000256" key="1">
    <source>
        <dbReference type="ARBA" id="ARBA00023015"/>
    </source>
</evidence>
<dbReference type="Pfam" id="PF00196">
    <property type="entry name" value="GerE"/>
    <property type="match status" value="1"/>
</dbReference>
<dbReference type="Pfam" id="PF00072">
    <property type="entry name" value="Response_reg"/>
    <property type="match status" value="1"/>
</dbReference>
<dbReference type="KEGG" id="schy:GVO57_01415"/>
<gene>
    <name evidence="7" type="ORF">GVO57_01415</name>
</gene>
<dbReference type="PRINTS" id="PR00038">
    <property type="entry name" value="HTHLUXR"/>
</dbReference>
<name>A0A7Z2S8E5_9SPHN</name>
<proteinExistence type="predicted"/>
<keyword evidence="1" id="KW-0805">Transcription regulation</keyword>
<dbReference type="Proteomes" id="UP000464468">
    <property type="component" value="Chromosome"/>
</dbReference>
<dbReference type="SMART" id="SM00421">
    <property type="entry name" value="HTH_LUXR"/>
    <property type="match status" value="1"/>
</dbReference>
<feature type="modified residue" description="4-aspartylphosphate" evidence="4">
    <location>
        <position position="53"/>
    </location>
</feature>
<dbReference type="PANTHER" id="PTHR44688">
    <property type="entry name" value="DNA-BINDING TRANSCRIPTIONAL ACTIVATOR DEVR_DOSR"/>
    <property type="match status" value="1"/>
</dbReference>
<keyword evidence="3" id="KW-0804">Transcription</keyword>
<evidence type="ECO:0000256" key="3">
    <source>
        <dbReference type="ARBA" id="ARBA00023163"/>
    </source>
</evidence>
<dbReference type="SUPFAM" id="SSF52172">
    <property type="entry name" value="CheY-like"/>
    <property type="match status" value="1"/>
</dbReference>
<keyword evidence="2" id="KW-0238">DNA-binding</keyword>
<evidence type="ECO:0000313" key="8">
    <source>
        <dbReference type="Proteomes" id="UP000464468"/>
    </source>
</evidence>
<dbReference type="Gene3D" id="1.10.10.10">
    <property type="entry name" value="Winged helix-like DNA-binding domain superfamily/Winged helix DNA-binding domain"/>
    <property type="match status" value="1"/>
</dbReference>
<feature type="domain" description="HTH luxR-type" evidence="5">
    <location>
        <begin position="133"/>
        <end position="198"/>
    </location>
</feature>
<dbReference type="EMBL" id="CP047895">
    <property type="protein sequence ID" value="QHL89729.1"/>
    <property type="molecule type" value="Genomic_DNA"/>
</dbReference>
<dbReference type="CDD" id="cd06170">
    <property type="entry name" value="LuxR_C_like"/>
    <property type="match status" value="1"/>
</dbReference>
<evidence type="ECO:0000256" key="2">
    <source>
        <dbReference type="ARBA" id="ARBA00023125"/>
    </source>
</evidence>
<dbReference type="InterPro" id="IPR011006">
    <property type="entry name" value="CheY-like_superfamily"/>
</dbReference>
<dbReference type="Gene3D" id="3.40.50.2300">
    <property type="match status" value="1"/>
</dbReference>
<feature type="domain" description="Response regulatory" evidence="6">
    <location>
        <begin position="3"/>
        <end position="117"/>
    </location>
</feature>
<dbReference type="PANTHER" id="PTHR44688:SF16">
    <property type="entry name" value="DNA-BINDING TRANSCRIPTIONAL ACTIVATOR DEVR_DOSR"/>
    <property type="match status" value="1"/>
</dbReference>
<dbReference type="GO" id="GO:0003677">
    <property type="term" value="F:DNA binding"/>
    <property type="evidence" value="ECO:0007669"/>
    <property type="project" value="UniProtKB-KW"/>
</dbReference>
<dbReference type="PROSITE" id="PS50110">
    <property type="entry name" value="RESPONSE_REGULATORY"/>
    <property type="match status" value="1"/>
</dbReference>
<dbReference type="InterPro" id="IPR000792">
    <property type="entry name" value="Tscrpt_reg_LuxR_C"/>
</dbReference>
<organism evidence="7 8">
    <name type="scientific">Sphingomonas changnyeongensis</name>
    <dbReference type="NCBI Taxonomy" id="2698679"/>
    <lineage>
        <taxon>Bacteria</taxon>
        <taxon>Pseudomonadati</taxon>
        <taxon>Pseudomonadota</taxon>
        <taxon>Alphaproteobacteria</taxon>
        <taxon>Sphingomonadales</taxon>
        <taxon>Sphingomonadaceae</taxon>
        <taxon>Sphingomonas</taxon>
    </lineage>
</organism>
<accession>A0A7Z2S8E5</accession>
<keyword evidence="8" id="KW-1185">Reference proteome</keyword>
<evidence type="ECO:0000259" key="5">
    <source>
        <dbReference type="PROSITE" id="PS50043"/>
    </source>
</evidence>
<dbReference type="RefSeq" id="WP_160591253.1">
    <property type="nucleotide sequence ID" value="NZ_CP047895.1"/>
</dbReference>
<sequence>MRSIYIIDDDDELRISLHRLLSLRSDVVIRSFASGDAFLGGADELDPGVLLLDMNMPGSSGFDVLRAIRDQQRFLAIILTGQGSIEVATKSMKAGAFDFLEKPYNYQALTEVMEGAFEKLEQESAAAARVEQARQLVSQLSARETDVLKGLIEGHANKVIAHDLQISPRTVEIYRANLMAKLKVRSLSEALKIAFAAGLFPQD</sequence>
<dbReference type="GO" id="GO:0000160">
    <property type="term" value="P:phosphorelay signal transduction system"/>
    <property type="evidence" value="ECO:0007669"/>
    <property type="project" value="InterPro"/>
</dbReference>
<protein>
    <submittedName>
        <fullName evidence="7">Response regulator</fullName>
    </submittedName>
</protein>